<protein>
    <submittedName>
        <fullName evidence="1">Ovule protein</fullName>
    </submittedName>
</protein>
<sequence>CLFNHSFRSLRLRHKVLLFCSLALAARILNSPFIYTNIYLGLLSHLSLDVSPVMTHTSEL</sequence>
<dbReference type="AlphaFoldDB" id="A0A5K3F0K9"/>
<evidence type="ECO:0000313" key="1">
    <source>
        <dbReference type="WBParaSite" id="MCU_004019-RA"/>
    </source>
</evidence>
<name>A0A5K3F0K9_MESCO</name>
<dbReference type="WBParaSite" id="MCU_004019-RA">
    <property type="protein sequence ID" value="MCU_004019-RA"/>
    <property type="gene ID" value="MCU_004019"/>
</dbReference>
<proteinExistence type="predicted"/>
<accession>A0A5K3F0K9</accession>
<reference evidence="1" key="1">
    <citation type="submission" date="2019-11" db="UniProtKB">
        <authorList>
            <consortium name="WormBaseParasite"/>
        </authorList>
    </citation>
    <scope>IDENTIFICATION</scope>
</reference>
<organism evidence="1">
    <name type="scientific">Mesocestoides corti</name>
    <name type="common">Flatworm</name>
    <dbReference type="NCBI Taxonomy" id="53468"/>
    <lineage>
        <taxon>Eukaryota</taxon>
        <taxon>Metazoa</taxon>
        <taxon>Spiralia</taxon>
        <taxon>Lophotrochozoa</taxon>
        <taxon>Platyhelminthes</taxon>
        <taxon>Cestoda</taxon>
        <taxon>Eucestoda</taxon>
        <taxon>Cyclophyllidea</taxon>
        <taxon>Mesocestoididae</taxon>
        <taxon>Mesocestoides</taxon>
    </lineage>
</organism>